<comment type="caution">
    <text evidence="7">The sequence shown here is derived from an EMBL/GenBank/DDBJ whole genome shotgun (WGS) entry which is preliminary data.</text>
</comment>
<keyword evidence="4 5" id="KW-0472">Membrane</keyword>
<proteinExistence type="predicted"/>
<feature type="transmembrane region" description="Helical" evidence="5">
    <location>
        <begin position="12"/>
        <end position="31"/>
    </location>
</feature>
<keyword evidence="8" id="KW-1185">Reference proteome</keyword>
<dbReference type="InterPro" id="IPR006694">
    <property type="entry name" value="Fatty_acid_hydroxylase"/>
</dbReference>
<evidence type="ECO:0000313" key="7">
    <source>
        <dbReference type="EMBL" id="CVL07857.1"/>
    </source>
</evidence>
<evidence type="ECO:0000256" key="1">
    <source>
        <dbReference type="ARBA" id="ARBA00004370"/>
    </source>
</evidence>
<feature type="transmembrane region" description="Helical" evidence="5">
    <location>
        <begin position="128"/>
        <end position="149"/>
    </location>
</feature>
<reference evidence="8" key="1">
    <citation type="journal article" date="2016" name="Genome Biol. Evol.">
        <title>Comparative 'omics' of the Fusarium fujikuroi species complex highlights differences in genetic potential and metabolite synthesis.</title>
        <authorList>
            <person name="Niehaus E.-M."/>
            <person name="Muensterkoetter M."/>
            <person name="Proctor R.H."/>
            <person name="Brown D.W."/>
            <person name="Sharon A."/>
            <person name="Idan Y."/>
            <person name="Oren-Young L."/>
            <person name="Sieber C.M."/>
            <person name="Novak O."/>
            <person name="Pencik A."/>
            <person name="Tarkowska D."/>
            <person name="Hromadova K."/>
            <person name="Freeman S."/>
            <person name="Maymon M."/>
            <person name="Elazar M."/>
            <person name="Youssef S.A."/>
            <person name="El-Shabrawy E.S.M."/>
            <person name="Shalaby A.B.A."/>
            <person name="Houterman P."/>
            <person name="Brock N.L."/>
            <person name="Burkhardt I."/>
            <person name="Tsavkelova E.A."/>
            <person name="Dickschat J.S."/>
            <person name="Galuszka P."/>
            <person name="Gueldener U."/>
            <person name="Tudzynski B."/>
        </authorList>
    </citation>
    <scope>NUCLEOTIDE SEQUENCE [LARGE SCALE GENOMIC DNA]</scope>
    <source>
        <strain evidence="8">MRC7560</strain>
    </source>
</reference>
<evidence type="ECO:0000256" key="4">
    <source>
        <dbReference type="ARBA" id="ARBA00023136"/>
    </source>
</evidence>
<feature type="transmembrane region" description="Helical" evidence="5">
    <location>
        <begin position="93"/>
        <end position="113"/>
    </location>
</feature>
<dbReference type="RefSeq" id="XP_041690740.1">
    <property type="nucleotide sequence ID" value="XM_041825350.1"/>
</dbReference>
<organism evidence="7 8">
    <name type="scientific">Fusarium mangiferae</name>
    <name type="common">Mango malformation disease fungus</name>
    <dbReference type="NCBI Taxonomy" id="192010"/>
    <lineage>
        <taxon>Eukaryota</taxon>
        <taxon>Fungi</taxon>
        <taxon>Dikarya</taxon>
        <taxon>Ascomycota</taxon>
        <taxon>Pezizomycotina</taxon>
        <taxon>Sordariomycetes</taxon>
        <taxon>Hypocreomycetidae</taxon>
        <taxon>Hypocreales</taxon>
        <taxon>Nectriaceae</taxon>
        <taxon>Fusarium</taxon>
        <taxon>Fusarium fujikuroi species complex</taxon>
    </lineage>
</organism>
<dbReference type="GeneID" id="65089013"/>
<dbReference type="Pfam" id="PF04116">
    <property type="entry name" value="FA_hydroxylase"/>
    <property type="match status" value="1"/>
</dbReference>
<keyword evidence="3 5" id="KW-1133">Transmembrane helix</keyword>
<accession>A0A1L7UJA2</accession>
<evidence type="ECO:0000256" key="2">
    <source>
        <dbReference type="ARBA" id="ARBA00022692"/>
    </source>
</evidence>
<dbReference type="GO" id="GO:0016491">
    <property type="term" value="F:oxidoreductase activity"/>
    <property type="evidence" value="ECO:0007669"/>
    <property type="project" value="InterPro"/>
</dbReference>
<sequence length="317" mass="36114">MPYISQRSQHRRILFYGLVPLLVHQIAIITLNCGVTSPRLLSATGIFANYALFFFLAVRQDGLAIKSVARQVGYLDGDVHPRDRIPRGSKTKVFLSLPALISLRTAMTLVVAYNPSSQPIGSLSRPGWWVWLFFNISIYCIILDFWYYCAHRACHEIHSLWKFHSLHHTTKHPIMRLASYADLEQGIFDICVAPLLAYLTMRVANIPLDFYSWWICLQYAAHSETAGHSGMRAYLTAPLTFSGALQSLGVEIVIEDHDLHHRKGYRKTCNYGKQSRLWDLVFGTRGERLETIPANLDWNWGIDLPLFGAYQGQDGKT</sequence>
<dbReference type="VEuPathDB" id="FungiDB:FMAN_09754"/>
<evidence type="ECO:0000256" key="3">
    <source>
        <dbReference type="ARBA" id="ARBA00022989"/>
    </source>
</evidence>
<evidence type="ECO:0000313" key="8">
    <source>
        <dbReference type="Proteomes" id="UP000184255"/>
    </source>
</evidence>
<evidence type="ECO:0000256" key="5">
    <source>
        <dbReference type="SAM" id="Phobius"/>
    </source>
</evidence>
<evidence type="ECO:0000259" key="6">
    <source>
        <dbReference type="Pfam" id="PF04116"/>
    </source>
</evidence>
<name>A0A1L7UJA2_FUSMA</name>
<dbReference type="GO" id="GO:0016020">
    <property type="term" value="C:membrane"/>
    <property type="evidence" value="ECO:0007669"/>
    <property type="project" value="UniProtKB-SubCell"/>
</dbReference>
<dbReference type="AlphaFoldDB" id="A0A1L7UJA2"/>
<dbReference type="InterPro" id="IPR050307">
    <property type="entry name" value="Sterol_Desaturase_Related"/>
</dbReference>
<dbReference type="GO" id="GO:0005506">
    <property type="term" value="F:iron ion binding"/>
    <property type="evidence" value="ECO:0007669"/>
    <property type="project" value="InterPro"/>
</dbReference>
<comment type="subcellular location">
    <subcellularLocation>
        <location evidence="1">Membrane</location>
    </subcellularLocation>
</comment>
<dbReference type="PANTHER" id="PTHR11863">
    <property type="entry name" value="STEROL DESATURASE"/>
    <property type="match status" value="1"/>
</dbReference>
<protein>
    <recommendedName>
        <fullName evidence="6">Fatty acid hydroxylase domain-containing protein</fullName>
    </recommendedName>
</protein>
<feature type="domain" description="Fatty acid hydroxylase" evidence="6">
    <location>
        <begin position="138"/>
        <end position="284"/>
    </location>
</feature>
<dbReference type="GO" id="GO:0008610">
    <property type="term" value="P:lipid biosynthetic process"/>
    <property type="evidence" value="ECO:0007669"/>
    <property type="project" value="InterPro"/>
</dbReference>
<keyword evidence="2 5" id="KW-0812">Transmembrane</keyword>
<feature type="transmembrane region" description="Helical" evidence="5">
    <location>
        <begin position="37"/>
        <end position="58"/>
    </location>
</feature>
<dbReference type="EMBL" id="FCQH01000021">
    <property type="protein sequence ID" value="CVL07857.1"/>
    <property type="molecule type" value="Genomic_DNA"/>
</dbReference>
<dbReference type="Proteomes" id="UP000184255">
    <property type="component" value="Unassembled WGS sequence"/>
</dbReference>
<gene>
    <name evidence="7" type="ORF">FMAN_09754</name>
</gene>